<organism evidence="1 2">
    <name type="scientific">Gossypium arboreum</name>
    <name type="common">Tree cotton</name>
    <name type="synonym">Gossypium nanking</name>
    <dbReference type="NCBI Taxonomy" id="29729"/>
    <lineage>
        <taxon>Eukaryota</taxon>
        <taxon>Viridiplantae</taxon>
        <taxon>Streptophyta</taxon>
        <taxon>Embryophyta</taxon>
        <taxon>Tracheophyta</taxon>
        <taxon>Spermatophyta</taxon>
        <taxon>Magnoliopsida</taxon>
        <taxon>eudicotyledons</taxon>
        <taxon>Gunneridae</taxon>
        <taxon>Pentapetalae</taxon>
        <taxon>rosids</taxon>
        <taxon>malvids</taxon>
        <taxon>Malvales</taxon>
        <taxon>Malvaceae</taxon>
        <taxon>Malvoideae</taxon>
        <taxon>Gossypium</taxon>
    </lineage>
</organism>
<protein>
    <submittedName>
        <fullName evidence="1">Canalicular multispecific organic anion transporter 2</fullName>
    </submittedName>
</protein>
<comment type="caution">
    <text evidence="1">The sequence shown here is derived from an EMBL/GenBank/DDBJ whole genome shotgun (WGS) entry which is preliminary data.</text>
</comment>
<evidence type="ECO:0000313" key="2">
    <source>
        <dbReference type="Proteomes" id="UP000032142"/>
    </source>
</evidence>
<dbReference type="EMBL" id="JRRC01011417">
    <property type="protein sequence ID" value="KHF97574.1"/>
    <property type="molecule type" value="Genomic_DNA"/>
</dbReference>
<dbReference type="AlphaFoldDB" id="A0A0B0MA00"/>
<accession>A0A0B0MA00</accession>
<keyword evidence="2" id="KW-1185">Reference proteome</keyword>
<gene>
    <name evidence="1" type="ORF">F383_37208</name>
</gene>
<sequence>MRTSVRPCLGHGTGSYLKLIRYESSYVAFMCHQASIEDQGTSEASITLLPEALVGASNGGKKAW</sequence>
<proteinExistence type="predicted"/>
<dbReference type="Proteomes" id="UP000032142">
    <property type="component" value="Unassembled WGS sequence"/>
</dbReference>
<evidence type="ECO:0000313" key="1">
    <source>
        <dbReference type="EMBL" id="KHF97574.1"/>
    </source>
</evidence>
<reference evidence="2" key="1">
    <citation type="submission" date="2014-09" db="EMBL/GenBank/DDBJ databases">
        <authorList>
            <person name="Mudge J."/>
            <person name="Ramaraj T."/>
            <person name="Lindquist I.E."/>
            <person name="Bharti A.K."/>
            <person name="Sundararajan A."/>
            <person name="Cameron C.T."/>
            <person name="Woodward J.E."/>
            <person name="May G.D."/>
            <person name="Brubaker C."/>
            <person name="Broadhvest J."/>
            <person name="Wilkins T.A."/>
        </authorList>
    </citation>
    <scope>NUCLEOTIDE SEQUENCE</scope>
    <source>
        <strain evidence="2">cv. AKA8401</strain>
    </source>
</reference>
<name>A0A0B0MA00_GOSAR</name>